<organism evidence="2">
    <name type="scientific">Veillonella atypica</name>
    <dbReference type="NCBI Taxonomy" id="39777"/>
    <lineage>
        <taxon>Bacteria</taxon>
        <taxon>Bacillati</taxon>
        <taxon>Bacillota</taxon>
        <taxon>Negativicutes</taxon>
        <taxon>Veillonellales</taxon>
        <taxon>Veillonellaceae</taxon>
        <taxon>Veillonella</taxon>
    </lineage>
</organism>
<evidence type="ECO:0000313" key="3">
    <source>
        <dbReference type="Proteomes" id="UP000070226"/>
    </source>
</evidence>
<evidence type="ECO:0000313" key="2">
    <source>
        <dbReference type="EMBL" id="KXA65253.1"/>
    </source>
</evidence>
<keyword evidence="1" id="KW-0472">Membrane</keyword>
<dbReference type="PATRIC" id="fig|39777.7.peg.389"/>
<sequence length="161" mass="18642">MTKQEVSERFSGGHVKHMVTTHKAVQWLGRILGIVICVALIKWAPHDIGNRMLCYALVVCLLWWVHGLDVVLVYICEKGFVIKQRPTNLRDYFRSAINLDDYYVYVPFESVVGFTPDWKELQAVNTHGGIYVVPLDLQLAPYKDKMRLQAAIKHYRDTHEI</sequence>
<dbReference type="RefSeq" id="WP_009661774.1">
    <property type="nucleotide sequence ID" value="NZ_JAPVXX010000004.1"/>
</dbReference>
<feature type="transmembrane region" description="Helical" evidence="1">
    <location>
        <begin position="24"/>
        <end position="41"/>
    </location>
</feature>
<name>A0A133S6G5_9FIRM</name>
<dbReference type="EMBL" id="LRQT01000007">
    <property type="protein sequence ID" value="KXA65253.1"/>
    <property type="molecule type" value="Genomic_DNA"/>
</dbReference>
<comment type="caution">
    <text evidence="2">The sequence shown here is derived from an EMBL/GenBank/DDBJ whole genome shotgun (WGS) entry which is preliminary data.</text>
</comment>
<proteinExistence type="predicted"/>
<dbReference type="Proteomes" id="UP000070226">
    <property type="component" value="Unassembled WGS sequence"/>
</dbReference>
<keyword evidence="1" id="KW-0812">Transmembrane</keyword>
<protein>
    <submittedName>
        <fullName evidence="2">Uncharacterized protein</fullName>
    </submittedName>
</protein>
<dbReference type="STRING" id="39777.B7L28_01660"/>
<reference evidence="2 3" key="1">
    <citation type="submission" date="2016-01" db="EMBL/GenBank/DDBJ databases">
        <authorList>
            <person name="Oliw E.H."/>
        </authorList>
    </citation>
    <scope>NUCLEOTIDE SEQUENCE [LARGE SCALE GENOMIC DNA]</scope>
    <source>
        <strain evidence="2 3">CMW7756B</strain>
    </source>
</reference>
<accession>A0A133S6G5</accession>
<gene>
    <name evidence="2" type="ORF">HMPREF3233_00399</name>
</gene>
<evidence type="ECO:0000256" key="1">
    <source>
        <dbReference type="SAM" id="Phobius"/>
    </source>
</evidence>
<keyword evidence="1" id="KW-1133">Transmembrane helix</keyword>
<feature type="transmembrane region" description="Helical" evidence="1">
    <location>
        <begin position="53"/>
        <end position="75"/>
    </location>
</feature>
<dbReference type="AlphaFoldDB" id="A0A133S6G5"/>